<reference evidence="1" key="1">
    <citation type="submission" date="2014-09" db="EMBL/GenBank/DDBJ databases">
        <authorList>
            <person name="Magalhaes I.L.F."/>
            <person name="Oliveira U."/>
            <person name="Santos F.R."/>
            <person name="Vidigal T.H.D.A."/>
            <person name="Brescovit A.D."/>
            <person name="Santos A.J."/>
        </authorList>
    </citation>
    <scope>NUCLEOTIDE SEQUENCE</scope>
    <source>
        <tissue evidence="1">Shoot tissue taken approximately 20 cm above the soil surface</tissue>
    </source>
</reference>
<organism evidence="1">
    <name type="scientific">Arundo donax</name>
    <name type="common">Giant reed</name>
    <name type="synonym">Donax arundinaceus</name>
    <dbReference type="NCBI Taxonomy" id="35708"/>
    <lineage>
        <taxon>Eukaryota</taxon>
        <taxon>Viridiplantae</taxon>
        <taxon>Streptophyta</taxon>
        <taxon>Embryophyta</taxon>
        <taxon>Tracheophyta</taxon>
        <taxon>Spermatophyta</taxon>
        <taxon>Magnoliopsida</taxon>
        <taxon>Liliopsida</taxon>
        <taxon>Poales</taxon>
        <taxon>Poaceae</taxon>
        <taxon>PACMAD clade</taxon>
        <taxon>Arundinoideae</taxon>
        <taxon>Arundineae</taxon>
        <taxon>Arundo</taxon>
    </lineage>
</organism>
<accession>A0A0A9CIJ9</accession>
<proteinExistence type="predicted"/>
<dbReference type="AlphaFoldDB" id="A0A0A9CIJ9"/>
<dbReference type="EMBL" id="GBRH01223607">
    <property type="protein sequence ID" value="JAD74288.1"/>
    <property type="molecule type" value="Transcribed_RNA"/>
</dbReference>
<evidence type="ECO:0000313" key="1">
    <source>
        <dbReference type="EMBL" id="JAD74288.1"/>
    </source>
</evidence>
<sequence length="60" mass="6949">MEHKQALSQRFTATEGLAKLKGFSIILNLKCATRLCFQVLSCLRTSDVYHVFHNPFDYTR</sequence>
<name>A0A0A9CIJ9_ARUDO</name>
<protein>
    <submittedName>
        <fullName evidence="1">Uncharacterized protein</fullName>
    </submittedName>
</protein>
<reference evidence="1" key="2">
    <citation type="journal article" date="2015" name="Data Brief">
        <title>Shoot transcriptome of the giant reed, Arundo donax.</title>
        <authorList>
            <person name="Barrero R.A."/>
            <person name="Guerrero F.D."/>
            <person name="Moolhuijzen P."/>
            <person name="Goolsby J.A."/>
            <person name="Tidwell J."/>
            <person name="Bellgard S.E."/>
            <person name="Bellgard M.I."/>
        </authorList>
    </citation>
    <scope>NUCLEOTIDE SEQUENCE</scope>
    <source>
        <tissue evidence="1">Shoot tissue taken approximately 20 cm above the soil surface</tissue>
    </source>
</reference>